<evidence type="ECO:0000256" key="3">
    <source>
        <dbReference type="ARBA" id="ARBA00022692"/>
    </source>
</evidence>
<dbReference type="Pfam" id="PF00361">
    <property type="entry name" value="Proton_antipo_M"/>
    <property type="match status" value="1"/>
</dbReference>
<feature type="transmembrane region" description="Helical" evidence="9">
    <location>
        <begin position="137"/>
        <end position="157"/>
    </location>
</feature>
<dbReference type="GO" id="GO:0048039">
    <property type="term" value="F:ubiquinone binding"/>
    <property type="evidence" value="ECO:0007669"/>
    <property type="project" value="TreeGrafter"/>
</dbReference>
<protein>
    <submittedName>
        <fullName evidence="12">NADH-quinone oxidoreductase subunit M</fullName>
        <ecNumber evidence="12">1.6.5.11</ecNumber>
    </submittedName>
</protein>
<dbReference type="InterPro" id="IPR003918">
    <property type="entry name" value="NADH_UbQ_OxRdtase"/>
</dbReference>
<feature type="transmembrane region" description="Helical" evidence="9">
    <location>
        <begin position="6"/>
        <end position="25"/>
    </location>
</feature>
<keyword evidence="5 9" id="KW-1133">Transmembrane helix</keyword>
<feature type="domain" description="NADH:quinone oxidoreductase/Mrp antiporter transmembrane" evidence="10">
    <location>
        <begin position="133"/>
        <end position="419"/>
    </location>
</feature>
<feature type="transmembrane region" description="Helical" evidence="9">
    <location>
        <begin position="406"/>
        <end position="429"/>
    </location>
</feature>
<dbReference type="GO" id="GO:0012505">
    <property type="term" value="C:endomembrane system"/>
    <property type="evidence" value="ECO:0007669"/>
    <property type="project" value="UniProtKB-SubCell"/>
</dbReference>
<feature type="transmembrane region" description="Helical" evidence="9">
    <location>
        <begin position="211"/>
        <end position="233"/>
    </location>
</feature>
<dbReference type="PANTHER" id="PTHR43507:SF1">
    <property type="entry name" value="NADH-UBIQUINONE OXIDOREDUCTASE CHAIN 4"/>
    <property type="match status" value="1"/>
</dbReference>
<dbReference type="InterPro" id="IPR010227">
    <property type="entry name" value="NADH_Q_OxRdtase_chainM/4"/>
</dbReference>
<dbReference type="EC" id="1.6.5.11" evidence="12"/>
<keyword evidence="13" id="KW-1185">Reference proteome</keyword>
<feature type="transmembrane region" description="Helical" evidence="9">
    <location>
        <begin position="77"/>
        <end position="103"/>
    </location>
</feature>
<dbReference type="PRINTS" id="PR01437">
    <property type="entry name" value="NUOXDRDTASE4"/>
</dbReference>
<dbReference type="NCBIfam" id="TIGR01972">
    <property type="entry name" value="NDH_I_M"/>
    <property type="match status" value="1"/>
</dbReference>
<keyword evidence="7 9" id="KW-0472">Membrane</keyword>
<feature type="transmembrane region" description="Helical" evidence="9">
    <location>
        <begin position="245"/>
        <end position="263"/>
    </location>
</feature>
<evidence type="ECO:0000259" key="10">
    <source>
        <dbReference type="Pfam" id="PF00361"/>
    </source>
</evidence>
<dbReference type="Pfam" id="PF01059">
    <property type="entry name" value="Oxidored_q5_N"/>
    <property type="match status" value="1"/>
</dbReference>
<dbReference type="GO" id="GO:0042773">
    <property type="term" value="P:ATP synthesis coupled electron transport"/>
    <property type="evidence" value="ECO:0007669"/>
    <property type="project" value="InterPro"/>
</dbReference>
<evidence type="ECO:0000256" key="8">
    <source>
        <dbReference type="RuleBase" id="RU000320"/>
    </source>
</evidence>
<name>A0A506UBD0_9HYPH</name>
<keyword evidence="12" id="KW-0560">Oxidoreductase</keyword>
<dbReference type="GO" id="GO:0003954">
    <property type="term" value="F:NADH dehydrogenase activity"/>
    <property type="evidence" value="ECO:0007669"/>
    <property type="project" value="TreeGrafter"/>
</dbReference>
<organism evidence="12 13">
    <name type="scientific">Pararhizobium mangrovi</name>
    <dbReference type="NCBI Taxonomy" id="2590452"/>
    <lineage>
        <taxon>Bacteria</taxon>
        <taxon>Pseudomonadati</taxon>
        <taxon>Pseudomonadota</taxon>
        <taxon>Alphaproteobacteria</taxon>
        <taxon>Hyphomicrobiales</taxon>
        <taxon>Rhizobiaceae</taxon>
        <taxon>Rhizobium/Agrobacterium group</taxon>
        <taxon>Pararhizobium</taxon>
    </lineage>
</organism>
<evidence type="ECO:0000256" key="4">
    <source>
        <dbReference type="ARBA" id="ARBA00022967"/>
    </source>
</evidence>
<dbReference type="NCBIfam" id="NF004501">
    <property type="entry name" value="PRK05846.1-5"/>
    <property type="match status" value="1"/>
</dbReference>
<dbReference type="InterPro" id="IPR000260">
    <property type="entry name" value="NADH4_N"/>
</dbReference>
<keyword evidence="4" id="KW-1278">Translocase</keyword>
<comment type="subcellular location">
    <subcellularLocation>
        <location evidence="1">Endomembrane system</location>
        <topology evidence="1">Multi-pass membrane protein</topology>
    </subcellularLocation>
    <subcellularLocation>
        <location evidence="8">Membrane</location>
        <topology evidence="8">Multi-pass membrane protein</topology>
    </subcellularLocation>
</comment>
<evidence type="ECO:0000256" key="5">
    <source>
        <dbReference type="ARBA" id="ARBA00022989"/>
    </source>
</evidence>
<evidence type="ECO:0000256" key="1">
    <source>
        <dbReference type="ARBA" id="ARBA00004127"/>
    </source>
</evidence>
<dbReference type="AlphaFoldDB" id="A0A506UBD0"/>
<dbReference type="PANTHER" id="PTHR43507">
    <property type="entry name" value="NADH-UBIQUINONE OXIDOREDUCTASE CHAIN 4"/>
    <property type="match status" value="1"/>
</dbReference>
<feature type="transmembrane region" description="Helical" evidence="9">
    <location>
        <begin position="115"/>
        <end position="131"/>
    </location>
</feature>
<comment type="caution">
    <text evidence="12">The sequence shown here is derived from an EMBL/GenBank/DDBJ whole genome shotgun (WGS) entry which is preliminary data.</text>
</comment>
<reference evidence="12 13" key="1">
    <citation type="submission" date="2019-06" db="EMBL/GenBank/DDBJ databases">
        <authorList>
            <person name="Li M."/>
        </authorList>
    </citation>
    <scope>NUCLEOTIDE SEQUENCE [LARGE SCALE GENOMIC DNA]</scope>
    <source>
        <strain evidence="12 13">BGMRC6574</strain>
    </source>
</reference>
<feature type="transmembrane region" description="Helical" evidence="9">
    <location>
        <begin position="169"/>
        <end position="191"/>
    </location>
</feature>
<keyword evidence="6" id="KW-0520">NAD</keyword>
<feature type="domain" description="NADH:ubiquinone oxidoreductase chain 4 N-terminal" evidence="11">
    <location>
        <begin position="72"/>
        <end position="127"/>
    </location>
</feature>
<keyword evidence="3 8" id="KW-0812">Transmembrane</keyword>
<dbReference type="GO" id="GO:0015990">
    <property type="term" value="P:electron transport coupled proton transport"/>
    <property type="evidence" value="ECO:0007669"/>
    <property type="project" value="TreeGrafter"/>
</dbReference>
<evidence type="ECO:0000313" key="13">
    <source>
        <dbReference type="Proteomes" id="UP000320314"/>
    </source>
</evidence>
<dbReference type="InterPro" id="IPR001750">
    <property type="entry name" value="ND/Mrp_TM"/>
</dbReference>
<dbReference type="RefSeq" id="WP_141166002.1">
    <property type="nucleotide sequence ID" value="NZ_VHLH01000006.1"/>
</dbReference>
<evidence type="ECO:0000256" key="2">
    <source>
        <dbReference type="ARBA" id="ARBA00009025"/>
    </source>
</evidence>
<evidence type="ECO:0000259" key="11">
    <source>
        <dbReference type="Pfam" id="PF01059"/>
    </source>
</evidence>
<feature type="transmembrane region" description="Helical" evidence="9">
    <location>
        <begin position="330"/>
        <end position="352"/>
    </location>
</feature>
<dbReference type="GO" id="GO:0016020">
    <property type="term" value="C:membrane"/>
    <property type="evidence" value="ECO:0007669"/>
    <property type="project" value="UniProtKB-SubCell"/>
</dbReference>
<feature type="transmembrane region" description="Helical" evidence="9">
    <location>
        <begin position="275"/>
        <end position="296"/>
    </location>
</feature>
<dbReference type="GO" id="GO:0008137">
    <property type="term" value="F:NADH dehydrogenase (ubiquinone) activity"/>
    <property type="evidence" value="ECO:0007669"/>
    <property type="project" value="InterPro"/>
</dbReference>
<accession>A0A506UBD0</accession>
<feature type="transmembrane region" description="Helical" evidence="9">
    <location>
        <begin position="373"/>
        <end position="394"/>
    </location>
</feature>
<evidence type="ECO:0000256" key="7">
    <source>
        <dbReference type="ARBA" id="ARBA00023136"/>
    </source>
</evidence>
<dbReference type="Proteomes" id="UP000320314">
    <property type="component" value="Unassembled WGS sequence"/>
</dbReference>
<evidence type="ECO:0000313" key="12">
    <source>
        <dbReference type="EMBL" id="TPW30441.1"/>
    </source>
</evidence>
<dbReference type="EMBL" id="VHLH01000006">
    <property type="protein sequence ID" value="TPW30441.1"/>
    <property type="molecule type" value="Genomic_DNA"/>
</dbReference>
<sequence length="503" mass="55610">MTDWPILSTVTFLPLVGAALILAIRDDNEIGRRNIRNVALLTTGFTFVLSLLVWVGFNTNEAGFQMVENSAWLDTGISYHMGVDGISMLFVILTTFLMPLCVLASWESVQKRVKAYMVAFLLLESMMIGVFCALDIVLFYIFFEAGLIPMFIIIGVWGGPRRVYASFKFFLFTFLGSVLMLLAIMAMYWDAGTTSIPELLNHQFPASMQTWLWLAFFASFAVKMPMWPVHTWLPDAHVEAPTAGSVILAGILLKLGGYGFLRFSLPMFPIASNELAPFVFTLSVMAIMYTSLVALMQQDIKKLIAYSSVAHMGYVTMGIFAANVQGVQGGIFQMLSHGLVSGALFLCVGVIYDRLHTREIAAYGGLVNNMPKYAMALMVFTMANVGLPGTSGFVGEFLTLIGVFQVNTWVAFFATTGVILSACYALWLYRRVIFGALEKETLKSMLDLTTRERVILYPLIALVIFFGVYPTPVFNVTAASVDQLVNHYQAALQSAHDVATSIK</sequence>
<dbReference type="NCBIfam" id="NF004499">
    <property type="entry name" value="PRK05846.1-3"/>
    <property type="match status" value="1"/>
</dbReference>
<gene>
    <name evidence="12" type="ORF">FJU11_05385</name>
</gene>
<feature type="transmembrane region" description="Helical" evidence="9">
    <location>
        <begin position="37"/>
        <end position="57"/>
    </location>
</feature>
<proteinExistence type="inferred from homology"/>
<feature type="transmembrane region" description="Helical" evidence="9">
    <location>
        <begin position="303"/>
        <end position="324"/>
    </location>
</feature>
<evidence type="ECO:0000256" key="6">
    <source>
        <dbReference type="ARBA" id="ARBA00023027"/>
    </source>
</evidence>
<dbReference type="OrthoDB" id="9768329at2"/>
<evidence type="ECO:0000256" key="9">
    <source>
        <dbReference type="SAM" id="Phobius"/>
    </source>
</evidence>
<comment type="similarity">
    <text evidence="2">Belongs to the complex I subunit 4 family.</text>
</comment>
<feature type="transmembrane region" description="Helical" evidence="9">
    <location>
        <begin position="454"/>
        <end position="474"/>
    </location>
</feature>